<dbReference type="InterPro" id="IPR051201">
    <property type="entry name" value="Chloro_Bact_Ser_Proteases"/>
</dbReference>
<feature type="domain" description="PDZ" evidence="3">
    <location>
        <begin position="211"/>
        <end position="295"/>
    </location>
</feature>
<dbReference type="InterPro" id="IPR001940">
    <property type="entry name" value="Peptidase_S1C"/>
</dbReference>
<dbReference type="RefSeq" id="WP_068194187.1">
    <property type="nucleotide sequence ID" value="NZ_CP013909.1"/>
</dbReference>
<dbReference type="PANTHER" id="PTHR43343:SF3">
    <property type="entry name" value="PROTEASE DO-LIKE 8, CHLOROPLASTIC"/>
    <property type="match status" value="1"/>
</dbReference>
<dbReference type="GO" id="GO:0004252">
    <property type="term" value="F:serine-type endopeptidase activity"/>
    <property type="evidence" value="ECO:0007669"/>
    <property type="project" value="InterPro"/>
</dbReference>
<keyword evidence="1 4" id="KW-0645">Protease</keyword>
<dbReference type="Pfam" id="PF13365">
    <property type="entry name" value="Trypsin_2"/>
    <property type="match status" value="1"/>
</dbReference>
<dbReference type="Gene3D" id="2.40.10.120">
    <property type="match status" value="1"/>
</dbReference>
<dbReference type="SUPFAM" id="SSF50494">
    <property type="entry name" value="Trypsin-like serine proteases"/>
    <property type="match status" value="1"/>
</dbReference>
<dbReference type="EMBL" id="CP013909">
    <property type="protein sequence ID" value="ALW85914.1"/>
    <property type="molecule type" value="Genomic_DNA"/>
</dbReference>
<dbReference type="InterPro" id="IPR009003">
    <property type="entry name" value="Peptidase_S1_PA"/>
</dbReference>
<keyword evidence="2" id="KW-0378">Hydrolase</keyword>
<proteinExistence type="predicted"/>
<sequence length="319" mass="33624">MDSYSQIVISAVEAARHSVVKIDVRKKNKQQKLAPVGSGSGFLFSTDGYVFTNSHVVHGAEDIRLTFTDGGEHPATLVGEDPDSDLALLHTPAAGHPAARLGDSAAIQIGQLVIAIGNPYGFQHTVTSGVVSALGRTLRTETGRLIDNIIQTDAALNPGNSGGPLIDADGQVLGVNTATIRGAQGLCFAIGINTATTILPALLTEGRVRRGYLGLMTQQIALHPRVVNFHQLPTHQALFVVSVEAGSPAEVGGLREGDFVVAFADQPVASSDDLFRLLTHEKIGAFHYLTVLRGQQILDLRITPVDNSAGQARVRPVAA</sequence>
<dbReference type="AlphaFoldDB" id="A0A0U4BQ90"/>
<dbReference type="GO" id="GO:0006508">
    <property type="term" value="P:proteolysis"/>
    <property type="evidence" value="ECO:0007669"/>
    <property type="project" value="UniProtKB-KW"/>
</dbReference>
<dbReference type="InterPro" id="IPR036034">
    <property type="entry name" value="PDZ_sf"/>
</dbReference>
<gene>
    <name evidence="4" type="ORF">AUC43_12895</name>
</gene>
<evidence type="ECO:0000313" key="4">
    <source>
        <dbReference type="EMBL" id="ALW85914.1"/>
    </source>
</evidence>
<dbReference type="Pfam" id="PF13180">
    <property type="entry name" value="PDZ_2"/>
    <property type="match status" value="1"/>
</dbReference>
<dbReference type="PRINTS" id="PR00834">
    <property type="entry name" value="PROTEASES2C"/>
</dbReference>
<evidence type="ECO:0000256" key="2">
    <source>
        <dbReference type="ARBA" id="ARBA00022801"/>
    </source>
</evidence>
<name>A0A0U4BQ90_9BACT</name>
<evidence type="ECO:0000256" key="1">
    <source>
        <dbReference type="ARBA" id="ARBA00022670"/>
    </source>
</evidence>
<dbReference type="KEGG" id="hyg:AUC43_12895"/>
<accession>A0A0U4BQ90</accession>
<keyword evidence="5" id="KW-1185">Reference proteome</keyword>
<evidence type="ECO:0000313" key="5">
    <source>
        <dbReference type="Proteomes" id="UP000059542"/>
    </source>
</evidence>
<dbReference type="Proteomes" id="UP000059542">
    <property type="component" value="Chromosome"/>
</dbReference>
<dbReference type="InterPro" id="IPR001478">
    <property type="entry name" value="PDZ"/>
</dbReference>
<dbReference type="PANTHER" id="PTHR43343">
    <property type="entry name" value="PEPTIDASE S12"/>
    <property type="match status" value="1"/>
</dbReference>
<dbReference type="STRING" id="1411621.AUC43_12895"/>
<protein>
    <submittedName>
        <fullName evidence="4">Serine protease</fullName>
    </submittedName>
</protein>
<organism evidence="4 5">
    <name type="scientific">Hymenobacter sedentarius</name>
    <dbReference type="NCBI Taxonomy" id="1411621"/>
    <lineage>
        <taxon>Bacteria</taxon>
        <taxon>Pseudomonadati</taxon>
        <taxon>Bacteroidota</taxon>
        <taxon>Cytophagia</taxon>
        <taxon>Cytophagales</taxon>
        <taxon>Hymenobacteraceae</taxon>
        <taxon>Hymenobacter</taxon>
    </lineage>
</organism>
<dbReference type="Gene3D" id="2.30.42.10">
    <property type="match status" value="1"/>
</dbReference>
<reference evidence="4 5" key="1">
    <citation type="submission" date="2015-12" db="EMBL/GenBank/DDBJ databases">
        <authorList>
            <person name="Shamseldin A."/>
            <person name="Moawad H."/>
            <person name="Abd El-Rahim W.M."/>
            <person name="Sadowsky M.J."/>
        </authorList>
    </citation>
    <scope>NUCLEOTIDE SEQUENCE [LARGE SCALE GENOMIC DNA]</scope>
    <source>
        <strain evidence="4 5">DG5B</strain>
    </source>
</reference>
<dbReference type="SMART" id="SM00228">
    <property type="entry name" value="PDZ"/>
    <property type="match status" value="1"/>
</dbReference>
<evidence type="ECO:0000259" key="3">
    <source>
        <dbReference type="SMART" id="SM00228"/>
    </source>
</evidence>
<dbReference type="OrthoDB" id="9758917at2"/>
<dbReference type="SUPFAM" id="SSF50156">
    <property type="entry name" value="PDZ domain-like"/>
    <property type="match status" value="1"/>
</dbReference>